<dbReference type="GO" id="GO:0043571">
    <property type="term" value="P:maintenance of CRISPR repeat elements"/>
    <property type="evidence" value="ECO:0007669"/>
    <property type="project" value="InterPro"/>
</dbReference>
<dbReference type="GO" id="GO:0016787">
    <property type="term" value="F:hydrolase activity"/>
    <property type="evidence" value="ECO:0007669"/>
    <property type="project" value="UniProtKB-KW"/>
</dbReference>
<keyword evidence="4" id="KW-0479">Metal-binding</keyword>
<keyword evidence="7" id="KW-0460">Magnesium</keyword>
<dbReference type="OrthoDB" id="9798176at2"/>
<gene>
    <name evidence="9" type="ORF">SAMN05660964_03494</name>
</gene>
<sequence>MADSQRVLYLAAYDVSDAGRLRAALHCVRAYATGGQKSVHEVWLTDAEKGELLGDMSFILHDADDSFLLIRLDVRQTVHTLGLGVTPVDPDWFYLG</sequence>
<evidence type="ECO:0000313" key="10">
    <source>
        <dbReference type="Proteomes" id="UP000199397"/>
    </source>
</evidence>
<evidence type="ECO:0000256" key="6">
    <source>
        <dbReference type="ARBA" id="ARBA00022801"/>
    </source>
</evidence>
<dbReference type="GO" id="GO:0004521">
    <property type="term" value="F:RNA endonuclease activity"/>
    <property type="evidence" value="ECO:0007669"/>
    <property type="project" value="InterPro"/>
</dbReference>
<evidence type="ECO:0000256" key="4">
    <source>
        <dbReference type="ARBA" id="ARBA00022723"/>
    </source>
</evidence>
<dbReference type="STRING" id="525918.SAMN05660964_03494"/>
<evidence type="ECO:0000256" key="1">
    <source>
        <dbReference type="ARBA" id="ARBA00001946"/>
    </source>
</evidence>
<keyword evidence="8" id="KW-0051">Antiviral defense</keyword>
<comment type="cofactor">
    <cofactor evidence="1">
        <name>Mg(2+)</name>
        <dbReference type="ChEBI" id="CHEBI:18420"/>
    </cofactor>
</comment>
<dbReference type="SUPFAM" id="SSF143430">
    <property type="entry name" value="TTP0101/SSO1404-like"/>
    <property type="match status" value="1"/>
</dbReference>
<keyword evidence="6" id="KW-0378">Hydrolase</keyword>
<evidence type="ECO:0000256" key="3">
    <source>
        <dbReference type="ARBA" id="ARBA00022722"/>
    </source>
</evidence>
<dbReference type="Pfam" id="PF09827">
    <property type="entry name" value="CRISPR_Cas2"/>
    <property type="match status" value="1"/>
</dbReference>
<evidence type="ECO:0000256" key="8">
    <source>
        <dbReference type="ARBA" id="ARBA00023118"/>
    </source>
</evidence>
<name>A0A1H4GHF3_9GAMM</name>
<comment type="similarity">
    <text evidence="2">Belongs to the CRISPR-associated endoribonuclease Cas2 protein family.</text>
</comment>
<dbReference type="GO" id="GO:0051607">
    <property type="term" value="P:defense response to virus"/>
    <property type="evidence" value="ECO:0007669"/>
    <property type="project" value="UniProtKB-KW"/>
</dbReference>
<dbReference type="Proteomes" id="UP000199397">
    <property type="component" value="Unassembled WGS sequence"/>
</dbReference>
<dbReference type="CDD" id="cd09725">
    <property type="entry name" value="Cas2_I_II_III"/>
    <property type="match status" value="1"/>
</dbReference>
<dbReference type="InterPro" id="IPR019199">
    <property type="entry name" value="Virulence_VapD/CRISPR_Cas2"/>
</dbReference>
<keyword evidence="10" id="KW-1185">Reference proteome</keyword>
<evidence type="ECO:0000256" key="2">
    <source>
        <dbReference type="ARBA" id="ARBA00009959"/>
    </source>
</evidence>
<accession>A0A1H4GHF3</accession>
<reference evidence="9 10" key="1">
    <citation type="submission" date="2016-10" db="EMBL/GenBank/DDBJ databases">
        <authorList>
            <person name="de Groot N.N."/>
        </authorList>
    </citation>
    <scope>NUCLEOTIDE SEQUENCE [LARGE SCALE GENOMIC DNA]</scope>
    <source>
        <strain evidence="9 10">DSM 21228</strain>
    </source>
</reference>
<keyword evidence="5" id="KW-0255">Endonuclease</keyword>
<organism evidence="9 10">
    <name type="scientific">Thiothrix caldifontis</name>
    <dbReference type="NCBI Taxonomy" id="525918"/>
    <lineage>
        <taxon>Bacteria</taxon>
        <taxon>Pseudomonadati</taxon>
        <taxon>Pseudomonadota</taxon>
        <taxon>Gammaproteobacteria</taxon>
        <taxon>Thiotrichales</taxon>
        <taxon>Thiotrichaceae</taxon>
        <taxon>Thiothrix</taxon>
    </lineage>
</organism>
<dbReference type="Gene3D" id="3.30.70.240">
    <property type="match status" value="1"/>
</dbReference>
<dbReference type="RefSeq" id="WP_093070709.1">
    <property type="nucleotide sequence ID" value="NZ_FNQP01000034.1"/>
</dbReference>
<keyword evidence="3" id="KW-0540">Nuclease</keyword>
<evidence type="ECO:0000313" key="9">
    <source>
        <dbReference type="EMBL" id="SEB09053.1"/>
    </source>
</evidence>
<dbReference type="GO" id="GO:0046872">
    <property type="term" value="F:metal ion binding"/>
    <property type="evidence" value="ECO:0007669"/>
    <property type="project" value="UniProtKB-KW"/>
</dbReference>
<proteinExistence type="inferred from homology"/>
<evidence type="ECO:0000256" key="5">
    <source>
        <dbReference type="ARBA" id="ARBA00022759"/>
    </source>
</evidence>
<dbReference type="AlphaFoldDB" id="A0A1H4GHF3"/>
<dbReference type="InterPro" id="IPR021127">
    <property type="entry name" value="CRISPR_associated_Cas2"/>
</dbReference>
<evidence type="ECO:0000256" key="7">
    <source>
        <dbReference type="ARBA" id="ARBA00022842"/>
    </source>
</evidence>
<protein>
    <submittedName>
        <fullName evidence="9">CRISPR-associated protein Cas2</fullName>
    </submittedName>
</protein>
<dbReference type="EMBL" id="FNQP01000034">
    <property type="protein sequence ID" value="SEB09053.1"/>
    <property type="molecule type" value="Genomic_DNA"/>
</dbReference>